<keyword evidence="14" id="KW-1185">Reference proteome</keyword>
<keyword evidence="4" id="KW-1003">Cell membrane</keyword>
<dbReference type="SMART" id="SM00388">
    <property type="entry name" value="HisKA"/>
    <property type="match status" value="1"/>
</dbReference>
<dbReference type="Pfam" id="PF02518">
    <property type="entry name" value="HATPase_c"/>
    <property type="match status" value="1"/>
</dbReference>
<keyword evidence="11" id="KW-0812">Transmembrane</keyword>
<dbReference type="SUPFAM" id="SSF47384">
    <property type="entry name" value="Homodimeric domain of signal transducing histidine kinase"/>
    <property type="match status" value="1"/>
</dbReference>
<keyword evidence="5" id="KW-0597">Phosphoprotein</keyword>
<keyword evidence="7" id="KW-0547">Nucleotide-binding</keyword>
<accession>A0A518BH20</accession>
<feature type="transmembrane region" description="Helical" evidence="11">
    <location>
        <begin position="52"/>
        <end position="72"/>
    </location>
</feature>
<dbReference type="Pfam" id="PF00512">
    <property type="entry name" value="HisKA"/>
    <property type="match status" value="1"/>
</dbReference>
<proteinExistence type="predicted"/>
<evidence type="ECO:0000256" key="1">
    <source>
        <dbReference type="ARBA" id="ARBA00000085"/>
    </source>
</evidence>
<evidence type="ECO:0000313" key="13">
    <source>
        <dbReference type="EMBL" id="QDU66265.1"/>
    </source>
</evidence>
<dbReference type="InterPro" id="IPR036890">
    <property type="entry name" value="HATPase_C_sf"/>
</dbReference>
<dbReference type="PRINTS" id="PR00344">
    <property type="entry name" value="BCTRLSENSOR"/>
</dbReference>
<comment type="subcellular location">
    <subcellularLocation>
        <location evidence="2">Cell membrane</location>
        <topology evidence="2">Multi-pass membrane protein</topology>
    </subcellularLocation>
</comment>
<comment type="catalytic activity">
    <reaction evidence="1">
        <text>ATP + protein L-histidine = ADP + protein N-phospho-L-histidine.</text>
        <dbReference type="EC" id="2.7.13.3"/>
    </reaction>
</comment>
<dbReference type="InterPro" id="IPR003594">
    <property type="entry name" value="HATPase_dom"/>
</dbReference>
<feature type="transmembrane region" description="Helical" evidence="11">
    <location>
        <begin position="152"/>
        <end position="171"/>
    </location>
</feature>
<gene>
    <name evidence="13" type="primary">regB</name>
    <name evidence="13" type="ORF">Pla133_13320</name>
</gene>
<evidence type="ECO:0000256" key="5">
    <source>
        <dbReference type="ARBA" id="ARBA00022553"/>
    </source>
</evidence>
<keyword evidence="9" id="KW-0067">ATP-binding</keyword>
<dbReference type="InterPro" id="IPR004358">
    <property type="entry name" value="Sig_transdc_His_kin-like_C"/>
</dbReference>
<dbReference type="InterPro" id="IPR050980">
    <property type="entry name" value="2C_sensor_his_kinase"/>
</dbReference>
<dbReference type="PROSITE" id="PS50109">
    <property type="entry name" value="HIS_KIN"/>
    <property type="match status" value="1"/>
</dbReference>
<reference evidence="13 14" key="1">
    <citation type="submission" date="2019-02" db="EMBL/GenBank/DDBJ databases">
        <title>Deep-cultivation of Planctomycetes and their phenomic and genomic characterization uncovers novel biology.</title>
        <authorList>
            <person name="Wiegand S."/>
            <person name="Jogler M."/>
            <person name="Boedeker C."/>
            <person name="Pinto D."/>
            <person name="Vollmers J."/>
            <person name="Rivas-Marin E."/>
            <person name="Kohn T."/>
            <person name="Peeters S.H."/>
            <person name="Heuer A."/>
            <person name="Rast P."/>
            <person name="Oberbeckmann S."/>
            <person name="Bunk B."/>
            <person name="Jeske O."/>
            <person name="Meyerdierks A."/>
            <person name="Storesund J.E."/>
            <person name="Kallscheuer N."/>
            <person name="Luecker S."/>
            <person name="Lage O.M."/>
            <person name="Pohl T."/>
            <person name="Merkel B.J."/>
            <person name="Hornburger P."/>
            <person name="Mueller R.-W."/>
            <person name="Bruemmer F."/>
            <person name="Labrenz M."/>
            <person name="Spormann A.M."/>
            <person name="Op den Camp H."/>
            <person name="Overmann J."/>
            <person name="Amann R."/>
            <person name="Jetten M.S.M."/>
            <person name="Mascher T."/>
            <person name="Medema M.H."/>
            <person name="Devos D.P."/>
            <person name="Kaster A.-K."/>
            <person name="Ovreas L."/>
            <person name="Rohde M."/>
            <person name="Galperin M.Y."/>
            <person name="Jogler C."/>
        </authorList>
    </citation>
    <scope>NUCLEOTIDE SEQUENCE [LARGE SCALE GENOMIC DNA]</scope>
    <source>
        <strain evidence="13 14">Pla133</strain>
    </source>
</reference>
<dbReference type="SUPFAM" id="SSF55874">
    <property type="entry name" value="ATPase domain of HSP90 chaperone/DNA topoisomerase II/histidine kinase"/>
    <property type="match status" value="1"/>
</dbReference>
<feature type="transmembrane region" description="Helical" evidence="11">
    <location>
        <begin position="92"/>
        <end position="114"/>
    </location>
</feature>
<feature type="transmembrane region" description="Helical" evidence="11">
    <location>
        <begin position="120"/>
        <end position="145"/>
    </location>
</feature>
<protein>
    <recommendedName>
        <fullName evidence="3">histidine kinase</fullName>
        <ecNumber evidence="3">2.7.13.3</ecNumber>
    </recommendedName>
</protein>
<feature type="region of interest" description="Disordered" evidence="10">
    <location>
        <begin position="450"/>
        <end position="469"/>
    </location>
</feature>
<feature type="transmembrane region" description="Helical" evidence="11">
    <location>
        <begin position="183"/>
        <end position="203"/>
    </location>
</feature>
<evidence type="ECO:0000313" key="14">
    <source>
        <dbReference type="Proteomes" id="UP000316921"/>
    </source>
</evidence>
<dbReference type="PANTHER" id="PTHR44936:SF10">
    <property type="entry name" value="SENSOR PROTEIN RSTB"/>
    <property type="match status" value="1"/>
</dbReference>
<dbReference type="InterPro" id="IPR003661">
    <property type="entry name" value="HisK_dim/P_dom"/>
</dbReference>
<dbReference type="Proteomes" id="UP000316921">
    <property type="component" value="Chromosome"/>
</dbReference>
<evidence type="ECO:0000256" key="10">
    <source>
        <dbReference type="SAM" id="MobiDB-lite"/>
    </source>
</evidence>
<evidence type="ECO:0000256" key="9">
    <source>
        <dbReference type="ARBA" id="ARBA00022840"/>
    </source>
</evidence>
<evidence type="ECO:0000256" key="6">
    <source>
        <dbReference type="ARBA" id="ARBA00022679"/>
    </source>
</evidence>
<dbReference type="KEGG" id="pbap:Pla133_13320"/>
<evidence type="ECO:0000256" key="3">
    <source>
        <dbReference type="ARBA" id="ARBA00012438"/>
    </source>
</evidence>
<dbReference type="EMBL" id="CP036287">
    <property type="protein sequence ID" value="QDU66265.1"/>
    <property type="molecule type" value="Genomic_DNA"/>
</dbReference>
<evidence type="ECO:0000259" key="12">
    <source>
        <dbReference type="PROSITE" id="PS50109"/>
    </source>
</evidence>
<keyword evidence="11" id="KW-1133">Transmembrane helix</keyword>
<evidence type="ECO:0000256" key="8">
    <source>
        <dbReference type="ARBA" id="ARBA00022777"/>
    </source>
</evidence>
<dbReference type="GO" id="GO:0005886">
    <property type="term" value="C:plasma membrane"/>
    <property type="evidence" value="ECO:0007669"/>
    <property type="project" value="UniProtKB-SubCell"/>
</dbReference>
<dbReference type="EC" id="2.7.13.3" evidence="3"/>
<keyword evidence="11" id="KW-0472">Membrane</keyword>
<keyword evidence="6 13" id="KW-0808">Transferase</keyword>
<sequence length="469" mass="50021">MAEPDPFHPDSAATERIRINFAWLLRLRRAGVLGQLLTIAVVSIGLDVDLHLLPLLTVVALGLVLNFGLQVWYFRALRDGDDEKWRREGTMLLGVTMLADVLLLTALLFVSGGIGNPFWFFYIVNLVLATVVLGGVWMAIVYVAAVASVGGLLFSQLPLYGVGGPIIDFAPPGELAGIGDISLYAKGAFVSFVAVATFTAYFVRTINAELARREGELDRERQRRADAARLEALANLAAGAAHELASPLSTIAVVAKELERALERSEDVHLREDAQLVRREVTRCREILDQMSLDAGESVGEQLVALPTSQLIEAAVGKLEAGARVRISFEGDAADRALLAPRTALTRAVRGLIKNGLDASNSDAGIAVTISPLGSGVTIEVADAGTGMDAATLERAVEPFFTTKDPGSGMGLGLFLTRTLAERLGGRLVLDSEPGRGTVARLELPESGVSVPATAPRRRTPSGIFRPRG</sequence>
<dbReference type="InterPro" id="IPR005467">
    <property type="entry name" value="His_kinase_dom"/>
</dbReference>
<name>A0A518BH20_9BACT</name>
<keyword evidence="8 13" id="KW-0418">Kinase</keyword>
<dbReference type="AlphaFoldDB" id="A0A518BH20"/>
<dbReference type="SMART" id="SM00387">
    <property type="entry name" value="HATPase_c"/>
    <property type="match status" value="1"/>
</dbReference>
<feature type="domain" description="Histidine kinase" evidence="12">
    <location>
        <begin position="239"/>
        <end position="448"/>
    </location>
</feature>
<evidence type="ECO:0000256" key="11">
    <source>
        <dbReference type="SAM" id="Phobius"/>
    </source>
</evidence>
<dbReference type="RefSeq" id="WP_419192190.1">
    <property type="nucleotide sequence ID" value="NZ_CP036287.1"/>
</dbReference>
<dbReference type="GO" id="GO:0005524">
    <property type="term" value="F:ATP binding"/>
    <property type="evidence" value="ECO:0007669"/>
    <property type="project" value="UniProtKB-KW"/>
</dbReference>
<dbReference type="PANTHER" id="PTHR44936">
    <property type="entry name" value="SENSOR PROTEIN CREC"/>
    <property type="match status" value="1"/>
</dbReference>
<dbReference type="GO" id="GO:0000155">
    <property type="term" value="F:phosphorelay sensor kinase activity"/>
    <property type="evidence" value="ECO:0007669"/>
    <property type="project" value="InterPro"/>
</dbReference>
<organism evidence="13 14">
    <name type="scientific">Engelhardtia mirabilis</name>
    <dbReference type="NCBI Taxonomy" id="2528011"/>
    <lineage>
        <taxon>Bacteria</taxon>
        <taxon>Pseudomonadati</taxon>
        <taxon>Planctomycetota</taxon>
        <taxon>Planctomycetia</taxon>
        <taxon>Planctomycetia incertae sedis</taxon>
        <taxon>Engelhardtia</taxon>
    </lineage>
</organism>
<dbReference type="Gene3D" id="3.30.565.10">
    <property type="entry name" value="Histidine kinase-like ATPase, C-terminal domain"/>
    <property type="match status" value="1"/>
</dbReference>
<evidence type="ECO:0000256" key="7">
    <source>
        <dbReference type="ARBA" id="ARBA00022741"/>
    </source>
</evidence>
<dbReference type="CDD" id="cd00082">
    <property type="entry name" value="HisKA"/>
    <property type="match status" value="1"/>
</dbReference>
<dbReference type="Gene3D" id="1.10.287.130">
    <property type="match status" value="1"/>
</dbReference>
<dbReference type="InterPro" id="IPR036097">
    <property type="entry name" value="HisK_dim/P_sf"/>
</dbReference>
<evidence type="ECO:0000256" key="2">
    <source>
        <dbReference type="ARBA" id="ARBA00004651"/>
    </source>
</evidence>
<evidence type="ECO:0000256" key="4">
    <source>
        <dbReference type="ARBA" id="ARBA00022475"/>
    </source>
</evidence>